<comment type="domain">
    <text evidence="8">The N-terminal region contains the highly conserved SGGXDS motif, predicted to be a P-loop motif involved in ATP binding.</text>
</comment>
<dbReference type="InterPro" id="IPR012094">
    <property type="entry name" value="tRNA_Ile_lys_synt"/>
</dbReference>
<accession>L0K7P5</accession>
<keyword evidence="2 8" id="KW-0963">Cytoplasm</keyword>
<dbReference type="HAMAP" id="MF_01161">
    <property type="entry name" value="tRNA_Ile_lys_synt"/>
    <property type="match status" value="1"/>
</dbReference>
<dbReference type="Gene3D" id="3.40.50.620">
    <property type="entry name" value="HUPs"/>
    <property type="match status" value="1"/>
</dbReference>
<dbReference type="PANTHER" id="PTHR43033">
    <property type="entry name" value="TRNA(ILE)-LYSIDINE SYNTHASE-RELATED"/>
    <property type="match status" value="1"/>
</dbReference>
<evidence type="ECO:0000256" key="6">
    <source>
        <dbReference type="ARBA" id="ARBA00022840"/>
    </source>
</evidence>
<dbReference type="AlphaFoldDB" id="L0K7P5"/>
<evidence type="ECO:0000313" key="10">
    <source>
        <dbReference type="EMBL" id="AGB40148.1"/>
    </source>
</evidence>
<dbReference type="KEGG" id="hhl:Halha_0131"/>
<comment type="similarity">
    <text evidence="8">Belongs to the tRNA(Ile)-lysidine synthase family.</text>
</comment>
<sequence>MSLIEKVKTTIEKYQLLTTGDQVLVGVSGGPDSLALAHILKQLQKDYQLDLHIAHLNHQLRGKRAKQDAEFVKKITSKWQLPVTIESYDVKSYQQEHSLSLEDAARKIRYNFFFNLLDKLNFDKIAVGHHADDQAETVLMKFLRGAGLKGLGGMAPQNEKIIRPLIELSKSQLQDYCSKYELNPRFDETNAESIQQRNKIRLELLPLLKEDYNNNLVATLNRTAQICRTEDDFLSQQAAQLLEKIIIKQNTEQLILDVEDFVELHVALQRRLIREAIKTLQNDYKNIYYQHIENILELVVAQKTGKKIELPGDLIVRLNYNQLIFSQKQLVTKRNDFRKLISIGQFKIPELKIKIKSKIVDSDYPWQKELDNPQFGFFDYNKIGSQFYLRTRKEGDRFYPLGMQGSKKVKDFFIDQKIALWKRDQIPLFVTEKDDIFWVGGLRIDNRFKITNSTTQILAVEIKEEL</sequence>
<dbReference type="EMBL" id="CP003359">
    <property type="protein sequence ID" value="AGB40148.1"/>
    <property type="molecule type" value="Genomic_DNA"/>
</dbReference>
<dbReference type="InterPro" id="IPR015262">
    <property type="entry name" value="tRNA_Ile_lys_synt_subst-bd"/>
</dbReference>
<comment type="function">
    <text evidence="8">Ligates lysine onto the cytidine present at position 34 of the AUA codon-specific tRNA(Ile) that contains the anticodon CAU, in an ATP-dependent manner. Cytidine is converted to lysidine, thus changing the amino acid specificity of the tRNA from methionine to isoleucine.</text>
</comment>
<name>L0K7P5_HALHC</name>
<dbReference type="NCBIfam" id="TIGR02432">
    <property type="entry name" value="lysidine_TilS_N"/>
    <property type="match status" value="1"/>
</dbReference>
<dbReference type="PATRIC" id="fig|748449.3.peg.114"/>
<dbReference type="InterPro" id="IPR011063">
    <property type="entry name" value="TilS/TtcA_N"/>
</dbReference>
<dbReference type="GO" id="GO:0005524">
    <property type="term" value="F:ATP binding"/>
    <property type="evidence" value="ECO:0007669"/>
    <property type="project" value="UniProtKB-UniRule"/>
</dbReference>
<evidence type="ECO:0000256" key="3">
    <source>
        <dbReference type="ARBA" id="ARBA00022598"/>
    </source>
</evidence>
<comment type="subcellular location">
    <subcellularLocation>
        <location evidence="1 8">Cytoplasm</location>
    </subcellularLocation>
</comment>
<keyword evidence="6 8" id="KW-0067">ATP-binding</keyword>
<keyword evidence="5 8" id="KW-0547">Nucleotide-binding</keyword>
<dbReference type="EC" id="6.3.4.19" evidence="8"/>
<dbReference type="GO" id="GO:0032267">
    <property type="term" value="F:tRNA(Ile)-lysidine synthase activity"/>
    <property type="evidence" value="ECO:0007669"/>
    <property type="project" value="UniProtKB-EC"/>
</dbReference>
<evidence type="ECO:0000256" key="2">
    <source>
        <dbReference type="ARBA" id="ARBA00022490"/>
    </source>
</evidence>
<dbReference type="GO" id="GO:0006400">
    <property type="term" value="P:tRNA modification"/>
    <property type="evidence" value="ECO:0007669"/>
    <property type="project" value="UniProtKB-UniRule"/>
</dbReference>
<dbReference type="eggNOG" id="COG0037">
    <property type="taxonomic scope" value="Bacteria"/>
</dbReference>
<comment type="catalytic activity">
    <reaction evidence="7 8">
        <text>cytidine(34) in tRNA(Ile2) + L-lysine + ATP = lysidine(34) in tRNA(Ile2) + AMP + diphosphate + H(+)</text>
        <dbReference type="Rhea" id="RHEA:43744"/>
        <dbReference type="Rhea" id="RHEA-COMP:10625"/>
        <dbReference type="Rhea" id="RHEA-COMP:10670"/>
        <dbReference type="ChEBI" id="CHEBI:15378"/>
        <dbReference type="ChEBI" id="CHEBI:30616"/>
        <dbReference type="ChEBI" id="CHEBI:32551"/>
        <dbReference type="ChEBI" id="CHEBI:33019"/>
        <dbReference type="ChEBI" id="CHEBI:82748"/>
        <dbReference type="ChEBI" id="CHEBI:83665"/>
        <dbReference type="ChEBI" id="CHEBI:456215"/>
        <dbReference type="EC" id="6.3.4.19"/>
    </reaction>
</comment>
<dbReference type="SUPFAM" id="SSF52402">
    <property type="entry name" value="Adenine nucleotide alpha hydrolases-like"/>
    <property type="match status" value="1"/>
</dbReference>
<dbReference type="Pfam" id="PF09179">
    <property type="entry name" value="TilS"/>
    <property type="match status" value="1"/>
</dbReference>
<dbReference type="SUPFAM" id="SSF82829">
    <property type="entry name" value="MesJ substrate recognition domain-like"/>
    <property type="match status" value="1"/>
</dbReference>
<keyword evidence="4 8" id="KW-0819">tRNA processing</keyword>
<feature type="binding site" evidence="8">
    <location>
        <begin position="28"/>
        <end position="33"/>
    </location>
    <ligand>
        <name>ATP</name>
        <dbReference type="ChEBI" id="CHEBI:30616"/>
    </ligand>
</feature>
<organism evidence="10 11">
    <name type="scientific">Halobacteroides halobius (strain ATCC 35273 / DSM 5150 / MD-1)</name>
    <dbReference type="NCBI Taxonomy" id="748449"/>
    <lineage>
        <taxon>Bacteria</taxon>
        <taxon>Bacillati</taxon>
        <taxon>Bacillota</taxon>
        <taxon>Clostridia</taxon>
        <taxon>Halanaerobiales</taxon>
        <taxon>Halobacteroidaceae</taxon>
        <taxon>Halobacteroides</taxon>
    </lineage>
</organism>
<evidence type="ECO:0000256" key="8">
    <source>
        <dbReference type="HAMAP-Rule" id="MF_01161"/>
    </source>
</evidence>
<reference evidence="11" key="1">
    <citation type="submission" date="2012-02" db="EMBL/GenBank/DDBJ databases">
        <title>The complete genome of Halobacteroides halobius DSM 5150.</title>
        <authorList>
            <person name="Lucas S."/>
            <person name="Copeland A."/>
            <person name="Lapidus A."/>
            <person name="Glavina del Rio T."/>
            <person name="Dalin E."/>
            <person name="Tice H."/>
            <person name="Bruce D."/>
            <person name="Goodwin L."/>
            <person name="Pitluck S."/>
            <person name="Peters L."/>
            <person name="Mikhailova N."/>
            <person name="Gu W."/>
            <person name="Kyrpides N."/>
            <person name="Mavromatis K."/>
            <person name="Ivanova N."/>
            <person name="Brettin T."/>
            <person name="Detter J.C."/>
            <person name="Han C."/>
            <person name="Larimer F."/>
            <person name="Land M."/>
            <person name="Hauser L."/>
            <person name="Markowitz V."/>
            <person name="Cheng J.-F."/>
            <person name="Hugenholtz P."/>
            <person name="Woyke T."/>
            <person name="Wu D."/>
            <person name="Tindall B."/>
            <person name="Pomrenke H."/>
            <person name="Brambilla E."/>
            <person name="Klenk H.-P."/>
            <person name="Eisen J.A."/>
        </authorList>
    </citation>
    <scope>NUCLEOTIDE SEQUENCE [LARGE SCALE GENOMIC DNA]</scope>
    <source>
        <strain evidence="11">ATCC 35273 / DSM 5150 / MD-1</strain>
    </source>
</reference>
<dbReference type="PANTHER" id="PTHR43033:SF1">
    <property type="entry name" value="TRNA(ILE)-LYSIDINE SYNTHASE-RELATED"/>
    <property type="match status" value="1"/>
</dbReference>
<dbReference type="Proteomes" id="UP000010880">
    <property type="component" value="Chromosome"/>
</dbReference>
<keyword evidence="11" id="KW-1185">Reference proteome</keyword>
<protein>
    <recommendedName>
        <fullName evidence="8">tRNA(Ile)-lysidine synthase</fullName>
        <ecNumber evidence="8">6.3.4.19</ecNumber>
    </recommendedName>
    <alternativeName>
        <fullName evidence="8">tRNA(Ile)-2-lysyl-cytidine synthase</fullName>
    </alternativeName>
    <alternativeName>
        <fullName evidence="8">tRNA(Ile)-lysidine synthetase</fullName>
    </alternativeName>
</protein>
<evidence type="ECO:0000256" key="1">
    <source>
        <dbReference type="ARBA" id="ARBA00004496"/>
    </source>
</evidence>
<dbReference type="RefSeq" id="WP_015325876.1">
    <property type="nucleotide sequence ID" value="NC_019978.1"/>
</dbReference>
<dbReference type="HOGENOM" id="CLU_018869_0_1_9"/>
<evidence type="ECO:0000313" key="11">
    <source>
        <dbReference type="Proteomes" id="UP000010880"/>
    </source>
</evidence>
<dbReference type="InterPro" id="IPR012795">
    <property type="entry name" value="tRNA_Ile_lys_synt_N"/>
</dbReference>
<dbReference type="NCBIfam" id="TIGR02433">
    <property type="entry name" value="lysidine_TilS_C"/>
    <property type="match status" value="1"/>
</dbReference>
<dbReference type="Gene3D" id="1.20.59.20">
    <property type="match status" value="1"/>
</dbReference>
<dbReference type="STRING" id="748449.Halha_0131"/>
<evidence type="ECO:0000256" key="5">
    <source>
        <dbReference type="ARBA" id="ARBA00022741"/>
    </source>
</evidence>
<dbReference type="OrthoDB" id="9807403at2"/>
<dbReference type="Pfam" id="PF11734">
    <property type="entry name" value="TilS_C"/>
    <property type="match status" value="1"/>
</dbReference>
<evidence type="ECO:0000259" key="9">
    <source>
        <dbReference type="SMART" id="SM00977"/>
    </source>
</evidence>
<dbReference type="GO" id="GO:0005737">
    <property type="term" value="C:cytoplasm"/>
    <property type="evidence" value="ECO:0007669"/>
    <property type="project" value="UniProtKB-SubCell"/>
</dbReference>
<dbReference type="SUPFAM" id="SSF56037">
    <property type="entry name" value="PheT/TilS domain"/>
    <property type="match status" value="1"/>
</dbReference>
<dbReference type="SMART" id="SM00977">
    <property type="entry name" value="TilS_C"/>
    <property type="match status" value="1"/>
</dbReference>
<proteinExistence type="inferred from homology"/>
<dbReference type="InterPro" id="IPR012796">
    <property type="entry name" value="Lysidine-tRNA-synth_C"/>
</dbReference>
<evidence type="ECO:0000256" key="4">
    <source>
        <dbReference type="ARBA" id="ARBA00022694"/>
    </source>
</evidence>
<evidence type="ECO:0000256" key="7">
    <source>
        <dbReference type="ARBA" id="ARBA00048539"/>
    </source>
</evidence>
<dbReference type="Pfam" id="PF01171">
    <property type="entry name" value="ATP_bind_3"/>
    <property type="match status" value="1"/>
</dbReference>
<keyword evidence="3 8" id="KW-0436">Ligase</keyword>
<dbReference type="CDD" id="cd01992">
    <property type="entry name" value="TilS_N"/>
    <property type="match status" value="1"/>
</dbReference>
<gene>
    <name evidence="8" type="primary">tilS</name>
    <name evidence="10" type="ordered locus">Halha_0131</name>
</gene>
<feature type="domain" description="Lysidine-tRNA(Ile) synthetase C-terminal" evidence="9">
    <location>
        <begin position="387"/>
        <end position="460"/>
    </location>
</feature>
<dbReference type="InterPro" id="IPR014729">
    <property type="entry name" value="Rossmann-like_a/b/a_fold"/>
</dbReference>